<sequence length="261" mass="30213">MNLKKLRKNVVIILCILIFVACSSKDSNNEGKKDNPIKAVSNTVSESEKEEDNKFPVKWYADVNEYGIAPSELTSKDMERPENSSEWTKTLVIKYPQLYNLEDYEKEKNINDMLYREAAYYHDTLGSRDYIEYSVDYEIMEANDDRISILFLGEVSDHQTSNRFAHAITIDIKSEKQLELKDFLMIDKSFVEDHLYTDFDVVENNFDDVTDNTPFVEAFVESFEQAAHTNDFYIKGSDIGIIIPTHDSMGYILIQGNIENK</sequence>
<dbReference type="PROSITE" id="PS51257">
    <property type="entry name" value="PROKAR_LIPOPROTEIN"/>
    <property type="match status" value="1"/>
</dbReference>
<evidence type="ECO:0000313" key="2">
    <source>
        <dbReference type="EMBL" id="SHO53124.1"/>
    </source>
</evidence>
<name>A0A1M7YKI2_9FIRM</name>
<feature type="signal peptide" evidence="1">
    <location>
        <begin position="1"/>
        <end position="24"/>
    </location>
</feature>
<evidence type="ECO:0008006" key="4">
    <source>
        <dbReference type="Google" id="ProtNLM"/>
    </source>
</evidence>
<evidence type="ECO:0000313" key="3">
    <source>
        <dbReference type="Proteomes" id="UP000184612"/>
    </source>
</evidence>
<dbReference type="RefSeq" id="WP_073590601.1">
    <property type="nucleotide sequence ID" value="NZ_FRFD01000012.1"/>
</dbReference>
<reference evidence="2 3" key="1">
    <citation type="submission" date="2016-12" db="EMBL/GenBank/DDBJ databases">
        <authorList>
            <person name="Song W.-J."/>
            <person name="Kurnit D.M."/>
        </authorList>
    </citation>
    <scope>NUCLEOTIDE SEQUENCE [LARGE SCALE GENOMIC DNA]</scope>
    <source>
        <strain evidence="2 3">DSM 12503</strain>
    </source>
</reference>
<proteinExistence type="predicted"/>
<gene>
    <name evidence="2" type="ORF">SAMN02745217_03977</name>
</gene>
<feature type="chain" id="PRO_5038619541" description="Deacetylase PdaC domain-containing protein" evidence="1">
    <location>
        <begin position="25"/>
        <end position="261"/>
    </location>
</feature>
<dbReference type="STRING" id="1121345.SAMN02745217_03977"/>
<dbReference type="OrthoDB" id="2067190at2"/>
<keyword evidence="1" id="KW-0732">Signal</keyword>
<evidence type="ECO:0000256" key="1">
    <source>
        <dbReference type="SAM" id="SignalP"/>
    </source>
</evidence>
<protein>
    <recommendedName>
        <fullName evidence="4">Deacetylase PdaC domain-containing protein</fullName>
    </recommendedName>
</protein>
<organism evidence="2 3">
    <name type="scientific">Anaerocolumna xylanovorans DSM 12503</name>
    <dbReference type="NCBI Taxonomy" id="1121345"/>
    <lineage>
        <taxon>Bacteria</taxon>
        <taxon>Bacillati</taxon>
        <taxon>Bacillota</taxon>
        <taxon>Clostridia</taxon>
        <taxon>Lachnospirales</taxon>
        <taxon>Lachnospiraceae</taxon>
        <taxon>Anaerocolumna</taxon>
    </lineage>
</organism>
<dbReference type="EMBL" id="FRFD01000012">
    <property type="protein sequence ID" value="SHO53124.1"/>
    <property type="molecule type" value="Genomic_DNA"/>
</dbReference>
<dbReference type="AlphaFoldDB" id="A0A1M7YKI2"/>
<dbReference type="Proteomes" id="UP000184612">
    <property type="component" value="Unassembled WGS sequence"/>
</dbReference>
<keyword evidence="3" id="KW-1185">Reference proteome</keyword>
<accession>A0A1M7YKI2</accession>